<protein>
    <submittedName>
        <fullName evidence="2">Uncharacterized protein</fullName>
    </submittedName>
</protein>
<dbReference type="Proteomes" id="UP000253383">
    <property type="component" value="Unassembled WGS sequence"/>
</dbReference>
<evidence type="ECO:0000256" key="1">
    <source>
        <dbReference type="SAM" id="MobiDB-lite"/>
    </source>
</evidence>
<gene>
    <name evidence="2" type="ORF">DUE52_02970</name>
</gene>
<name>A0A368JU96_9BACT</name>
<sequence>MGRRYPVLANLGWLPAGNRGSGQAGLEGSVLNGRKRESRKGEGKNRHRFQHRAAAGTAAKRRTQIRPRRVSFVLVVITGYGSRTLLIVTHTQAAVGAGPGGQHQQVNAHQQTNQ</sequence>
<feature type="region of interest" description="Disordered" evidence="1">
    <location>
        <begin position="15"/>
        <end position="63"/>
    </location>
</feature>
<reference evidence="2 3" key="1">
    <citation type="submission" date="2018-07" db="EMBL/GenBank/DDBJ databases">
        <title>Genome analysis of Larkinella rosea.</title>
        <authorList>
            <person name="Zhou Z."/>
            <person name="Wang G."/>
        </authorList>
    </citation>
    <scope>NUCLEOTIDE SEQUENCE [LARGE SCALE GENOMIC DNA]</scope>
    <source>
        <strain evidence="3">zzj9</strain>
    </source>
</reference>
<proteinExistence type="predicted"/>
<keyword evidence="3" id="KW-1185">Reference proteome</keyword>
<accession>A0A368JU96</accession>
<evidence type="ECO:0000313" key="2">
    <source>
        <dbReference type="EMBL" id="RCR71227.1"/>
    </source>
</evidence>
<dbReference type="EMBL" id="QOWE01000002">
    <property type="protein sequence ID" value="RCR71227.1"/>
    <property type="molecule type" value="Genomic_DNA"/>
</dbReference>
<dbReference type="AlphaFoldDB" id="A0A368JU96"/>
<evidence type="ECO:0000313" key="3">
    <source>
        <dbReference type="Proteomes" id="UP000253383"/>
    </source>
</evidence>
<organism evidence="2 3">
    <name type="scientific">Larkinella punicea</name>
    <dbReference type="NCBI Taxonomy" id="2315727"/>
    <lineage>
        <taxon>Bacteria</taxon>
        <taxon>Pseudomonadati</taxon>
        <taxon>Bacteroidota</taxon>
        <taxon>Cytophagia</taxon>
        <taxon>Cytophagales</taxon>
        <taxon>Spirosomataceae</taxon>
        <taxon>Larkinella</taxon>
    </lineage>
</organism>
<comment type="caution">
    <text evidence="2">The sequence shown here is derived from an EMBL/GenBank/DDBJ whole genome shotgun (WGS) entry which is preliminary data.</text>
</comment>